<evidence type="ECO:0000313" key="2">
    <source>
        <dbReference type="EMBL" id="REF24825.1"/>
    </source>
</evidence>
<organism evidence="2 3">
    <name type="scientific">Bacillus mycoides</name>
    <dbReference type="NCBI Taxonomy" id="1405"/>
    <lineage>
        <taxon>Bacteria</taxon>
        <taxon>Bacillati</taxon>
        <taxon>Bacillota</taxon>
        <taxon>Bacilli</taxon>
        <taxon>Bacillales</taxon>
        <taxon>Bacillaceae</taxon>
        <taxon>Bacillus</taxon>
        <taxon>Bacillus cereus group</taxon>
    </lineage>
</organism>
<feature type="transmembrane region" description="Helical" evidence="1">
    <location>
        <begin position="40"/>
        <end position="58"/>
    </location>
</feature>
<evidence type="ECO:0000313" key="3">
    <source>
        <dbReference type="Proteomes" id="UP000256530"/>
    </source>
</evidence>
<dbReference type="EMBL" id="QTTY01000029">
    <property type="protein sequence ID" value="REF24825.1"/>
    <property type="molecule type" value="Genomic_DNA"/>
</dbReference>
<keyword evidence="1" id="KW-0812">Transmembrane</keyword>
<keyword evidence="1" id="KW-0472">Membrane</keyword>
<name>A0A3D9UDS9_BACMY</name>
<proteinExistence type="predicted"/>
<gene>
    <name evidence="2" type="ORF">DET55_12930</name>
</gene>
<dbReference type="Proteomes" id="UP000256530">
    <property type="component" value="Unassembled WGS sequence"/>
</dbReference>
<comment type="caution">
    <text evidence="2">The sequence shown here is derived from an EMBL/GenBank/DDBJ whole genome shotgun (WGS) entry which is preliminary data.</text>
</comment>
<reference evidence="2 3" key="1">
    <citation type="submission" date="2018-08" db="EMBL/GenBank/DDBJ databases">
        <title>Freshwater and sediment microbial communities from various areas in North America, analyzing microbe dynamics in response to fracking.</title>
        <authorList>
            <person name="Lamendella R."/>
        </authorList>
    </citation>
    <scope>NUCLEOTIDE SEQUENCE [LARGE SCALE GENOMIC DNA]</scope>
    <source>
        <strain evidence="2 3">DB-1</strain>
    </source>
</reference>
<protein>
    <submittedName>
        <fullName evidence="2">Uncharacterized protein</fullName>
    </submittedName>
</protein>
<dbReference type="AlphaFoldDB" id="A0A3D9UDS9"/>
<evidence type="ECO:0000256" key="1">
    <source>
        <dbReference type="SAM" id="Phobius"/>
    </source>
</evidence>
<keyword evidence="1" id="KW-1133">Transmembrane helix</keyword>
<sequence>MTVIKRMVIIQTMKNKMSLFYGEKCMEALFYCLYIKMLHGLLRVYSFLYSFLYFCIFLKTTMEKWNKICKGTK</sequence>
<accession>A0A3D9UDS9</accession>